<dbReference type="EMBL" id="ARYJ01000004">
    <property type="protein sequence ID" value="KCZ89216.1"/>
    <property type="molecule type" value="Genomic_DNA"/>
</dbReference>
<keyword evidence="4" id="KW-1185">Reference proteome</keyword>
<feature type="signal peptide" evidence="1">
    <location>
        <begin position="1"/>
        <end position="20"/>
    </location>
</feature>
<feature type="domain" description="SnoaL-like" evidence="2">
    <location>
        <begin position="45"/>
        <end position="150"/>
    </location>
</feature>
<dbReference type="OrthoDB" id="7605474at2"/>
<dbReference type="eggNOG" id="ENOG5032ID3">
    <property type="taxonomic scope" value="Bacteria"/>
</dbReference>
<keyword evidence="1" id="KW-0732">Signal</keyword>
<dbReference type="Proteomes" id="UP000024816">
    <property type="component" value="Unassembled WGS sequence"/>
</dbReference>
<sequence length="160" mass="17732">MQKLILAAILAVLAPVTAVAQPVINAPFGEPVDQSMIEIDPRSVVEQYTGAFNARDVDRMESLMHPGIQVMEVTAAGTDMVSEGYWAIVSHWLEHIEDADTPVLELTGWSQLDDYVTAIETSRRTGPDGTTEEQQRLTVYQVTGDGAIRRIWYYPPVEAE</sequence>
<dbReference type="PATRIC" id="fig|1280952.3.peg.1580"/>
<dbReference type="STRING" id="1280952.HJA_07962"/>
<protein>
    <recommendedName>
        <fullName evidence="2">SnoaL-like domain-containing protein</fullName>
    </recommendedName>
</protein>
<dbReference type="Pfam" id="PF12680">
    <property type="entry name" value="SnoaL_2"/>
    <property type="match status" value="1"/>
</dbReference>
<comment type="caution">
    <text evidence="3">The sequence shown here is derived from an EMBL/GenBank/DDBJ whole genome shotgun (WGS) entry which is preliminary data.</text>
</comment>
<dbReference type="AlphaFoldDB" id="A0A059FF98"/>
<dbReference type="RefSeq" id="WP_035580492.1">
    <property type="nucleotide sequence ID" value="NZ_ARYJ01000004.1"/>
</dbReference>
<organism evidence="3 4">
    <name type="scientific">Hyphomonas jannaschiana VP2</name>
    <dbReference type="NCBI Taxonomy" id="1280952"/>
    <lineage>
        <taxon>Bacteria</taxon>
        <taxon>Pseudomonadati</taxon>
        <taxon>Pseudomonadota</taxon>
        <taxon>Alphaproteobacteria</taxon>
        <taxon>Hyphomonadales</taxon>
        <taxon>Hyphomonadaceae</taxon>
        <taxon>Hyphomonas</taxon>
    </lineage>
</organism>
<evidence type="ECO:0000259" key="2">
    <source>
        <dbReference type="Pfam" id="PF12680"/>
    </source>
</evidence>
<evidence type="ECO:0000313" key="4">
    <source>
        <dbReference type="Proteomes" id="UP000024816"/>
    </source>
</evidence>
<gene>
    <name evidence="3" type="ORF">HJA_07962</name>
</gene>
<dbReference type="Gene3D" id="3.10.450.50">
    <property type="match status" value="1"/>
</dbReference>
<dbReference type="InterPro" id="IPR037401">
    <property type="entry name" value="SnoaL-like"/>
</dbReference>
<proteinExistence type="predicted"/>
<dbReference type="SUPFAM" id="SSF54427">
    <property type="entry name" value="NTF2-like"/>
    <property type="match status" value="1"/>
</dbReference>
<name>A0A059FF98_9PROT</name>
<reference evidence="3 4" key="1">
    <citation type="journal article" date="2014" name="Antonie Van Leeuwenhoek">
        <title>Hyphomonas beringensis sp. nov. and Hyphomonas chukchiensis sp. nov., isolated from surface seawater of the Bering Sea and Chukchi Sea.</title>
        <authorList>
            <person name="Li C."/>
            <person name="Lai Q."/>
            <person name="Li G."/>
            <person name="Dong C."/>
            <person name="Wang J."/>
            <person name="Liao Y."/>
            <person name="Shao Z."/>
        </authorList>
    </citation>
    <scope>NUCLEOTIDE SEQUENCE [LARGE SCALE GENOMIC DNA]</scope>
    <source>
        <strain evidence="3 4">VP2</strain>
    </source>
</reference>
<dbReference type="InterPro" id="IPR032710">
    <property type="entry name" value="NTF2-like_dom_sf"/>
</dbReference>
<evidence type="ECO:0000313" key="3">
    <source>
        <dbReference type="EMBL" id="KCZ89216.1"/>
    </source>
</evidence>
<feature type="chain" id="PRO_5001572843" description="SnoaL-like domain-containing protein" evidence="1">
    <location>
        <begin position="21"/>
        <end position="160"/>
    </location>
</feature>
<accession>A0A059FF98</accession>
<evidence type="ECO:0000256" key="1">
    <source>
        <dbReference type="SAM" id="SignalP"/>
    </source>
</evidence>